<evidence type="ECO:0000256" key="2">
    <source>
        <dbReference type="PROSITE-ProRule" id="PRU00124"/>
    </source>
</evidence>
<reference evidence="6 7" key="1">
    <citation type="journal article" date="2019" name="Sci. Rep.">
        <title>Orb-weaving spider Araneus ventricosus genome elucidates the spidroin gene catalogue.</title>
        <authorList>
            <person name="Kono N."/>
            <person name="Nakamura H."/>
            <person name="Ohtoshi R."/>
            <person name="Moran D.A.P."/>
            <person name="Shinohara A."/>
            <person name="Yoshida Y."/>
            <person name="Fujiwara M."/>
            <person name="Mori M."/>
            <person name="Tomita M."/>
            <person name="Arakawa K."/>
        </authorList>
    </citation>
    <scope>NUCLEOTIDE SEQUENCE [LARGE SCALE GENOMIC DNA]</scope>
</reference>
<evidence type="ECO:0000313" key="7">
    <source>
        <dbReference type="Proteomes" id="UP000499080"/>
    </source>
</evidence>
<dbReference type="InterPro" id="IPR000998">
    <property type="entry name" value="MAM_dom"/>
</dbReference>
<dbReference type="CDD" id="cd06263">
    <property type="entry name" value="MAM"/>
    <property type="match status" value="1"/>
</dbReference>
<feature type="domain" description="MAM" evidence="4">
    <location>
        <begin position="152"/>
        <end position="311"/>
    </location>
</feature>
<dbReference type="InterPro" id="IPR013320">
    <property type="entry name" value="ConA-like_dom_sf"/>
</dbReference>
<feature type="region of interest" description="Disordered" evidence="3">
    <location>
        <begin position="179"/>
        <end position="199"/>
    </location>
</feature>
<dbReference type="CDD" id="cd00112">
    <property type="entry name" value="LDLa"/>
    <property type="match status" value="1"/>
</dbReference>
<proteinExistence type="predicted"/>
<dbReference type="SUPFAM" id="SSF49899">
    <property type="entry name" value="Concanavalin A-like lectins/glucanases"/>
    <property type="match status" value="2"/>
</dbReference>
<dbReference type="Proteomes" id="UP000499080">
    <property type="component" value="Unassembled WGS sequence"/>
</dbReference>
<evidence type="ECO:0000256" key="1">
    <source>
        <dbReference type="ARBA" id="ARBA00023157"/>
    </source>
</evidence>
<dbReference type="InterPro" id="IPR023415">
    <property type="entry name" value="LDLR_class-A_CS"/>
</dbReference>
<dbReference type="InterPro" id="IPR036055">
    <property type="entry name" value="LDL_receptor-like_sf"/>
</dbReference>
<dbReference type="InterPro" id="IPR002172">
    <property type="entry name" value="LDrepeatLR_classA_rpt"/>
</dbReference>
<accession>A0A4Y2ULQ7</accession>
<dbReference type="PROSITE" id="PS50060">
    <property type="entry name" value="MAM_2"/>
    <property type="match status" value="2"/>
</dbReference>
<dbReference type="PROSITE" id="PS50068">
    <property type="entry name" value="LDLRA_2"/>
    <property type="match status" value="1"/>
</dbReference>
<dbReference type="Pfam" id="PF00629">
    <property type="entry name" value="MAM"/>
    <property type="match status" value="2"/>
</dbReference>
<dbReference type="EMBL" id="BGPR01038038">
    <property type="protein sequence ID" value="GBO13798.1"/>
    <property type="molecule type" value="Genomic_DNA"/>
</dbReference>
<dbReference type="GO" id="GO:0016020">
    <property type="term" value="C:membrane"/>
    <property type="evidence" value="ECO:0007669"/>
    <property type="project" value="InterPro"/>
</dbReference>
<dbReference type="SUPFAM" id="SSF57424">
    <property type="entry name" value="LDL receptor-like module"/>
    <property type="match status" value="1"/>
</dbReference>
<dbReference type="EMBL" id="BGPR01038016">
    <property type="protein sequence ID" value="GBO13781.1"/>
    <property type="molecule type" value="Genomic_DNA"/>
</dbReference>
<feature type="domain" description="MAM" evidence="4">
    <location>
        <begin position="24"/>
        <end position="105"/>
    </location>
</feature>
<name>A0A4Y2ULQ7_ARAVE</name>
<evidence type="ECO:0000256" key="3">
    <source>
        <dbReference type="SAM" id="MobiDB-lite"/>
    </source>
</evidence>
<comment type="caution">
    <text evidence="6">The sequence shown here is derived from an EMBL/GenBank/DDBJ whole genome shotgun (WGS) entry which is preliminary data.</text>
</comment>
<evidence type="ECO:0000313" key="6">
    <source>
        <dbReference type="EMBL" id="GBO13798.1"/>
    </source>
</evidence>
<sequence>MLQQGDVAQFHTQNYVASGPNCKMSFWYFKESSGGALLRVLSENNVKKDKFEVRFKKETDTADWTNGEATFPSKSHFSVVIEVIFGSGYLSSMAIDDIEFKNCSADEPPVECGLQEIMCEDEKRCIKEWEWCDGKPDCNGGTDEKNCKRVHGDCHFDDDWPELCGWQTKELLQFEWSRANKSRSGETGPPSSRNASGSYLYMDSSKADEGDRAGVQTPVFKPNDGNCHLRFWYYMHGSKAMGTLVVLSEGEDGQSFPVFTVKGAQGQQWNYTHKVIGNDQHFRVTFVGVRGGDDKTDIAIDDVTFTEGCEKG</sequence>
<evidence type="ECO:0000313" key="5">
    <source>
        <dbReference type="EMBL" id="GBO13781.1"/>
    </source>
</evidence>
<dbReference type="SMART" id="SM00137">
    <property type="entry name" value="MAM"/>
    <property type="match status" value="1"/>
</dbReference>
<keyword evidence="1 2" id="KW-1015">Disulfide bond</keyword>
<dbReference type="Gene3D" id="4.10.400.10">
    <property type="entry name" value="Low-density Lipoprotein Receptor"/>
    <property type="match status" value="1"/>
</dbReference>
<dbReference type="OrthoDB" id="6413415at2759"/>
<comment type="caution">
    <text evidence="2">Lacks conserved residue(s) required for the propagation of feature annotation.</text>
</comment>
<protein>
    <submittedName>
        <fullName evidence="6">MAM and LDL-receptor class A domain-containing protein 2</fullName>
    </submittedName>
</protein>
<dbReference type="PANTHER" id="PTHR23282">
    <property type="entry name" value="APICAL ENDOSOMAL GLYCOPROTEIN PRECURSOR"/>
    <property type="match status" value="1"/>
</dbReference>
<gene>
    <name evidence="6" type="primary">MLRP2_13</name>
    <name evidence="5" type="synonym">MLRP2_10</name>
    <name evidence="5" type="ORF">AVEN_176715_1</name>
    <name evidence="6" type="ORF">AVEN_214054_1</name>
</gene>
<dbReference type="SMART" id="SM00192">
    <property type="entry name" value="LDLa"/>
    <property type="match status" value="1"/>
</dbReference>
<keyword evidence="6" id="KW-0675">Receptor</keyword>
<organism evidence="6 7">
    <name type="scientific">Araneus ventricosus</name>
    <name type="common">Orbweaver spider</name>
    <name type="synonym">Epeira ventricosa</name>
    <dbReference type="NCBI Taxonomy" id="182803"/>
    <lineage>
        <taxon>Eukaryota</taxon>
        <taxon>Metazoa</taxon>
        <taxon>Ecdysozoa</taxon>
        <taxon>Arthropoda</taxon>
        <taxon>Chelicerata</taxon>
        <taxon>Arachnida</taxon>
        <taxon>Araneae</taxon>
        <taxon>Araneomorphae</taxon>
        <taxon>Entelegynae</taxon>
        <taxon>Araneoidea</taxon>
        <taxon>Araneidae</taxon>
        <taxon>Araneus</taxon>
    </lineage>
</organism>
<dbReference type="PROSITE" id="PS01209">
    <property type="entry name" value="LDLRA_1"/>
    <property type="match status" value="1"/>
</dbReference>
<dbReference type="AlphaFoldDB" id="A0A4Y2ULQ7"/>
<evidence type="ECO:0000259" key="4">
    <source>
        <dbReference type="PROSITE" id="PS50060"/>
    </source>
</evidence>
<dbReference type="Gene3D" id="2.60.120.200">
    <property type="match status" value="2"/>
</dbReference>
<dbReference type="InterPro" id="IPR051560">
    <property type="entry name" value="MAM_domain-containing"/>
</dbReference>
<feature type="non-terminal residue" evidence="6">
    <location>
        <position position="312"/>
    </location>
</feature>
<keyword evidence="7" id="KW-1185">Reference proteome</keyword>
<feature type="disulfide bond" evidence="2">
    <location>
        <begin position="132"/>
        <end position="147"/>
    </location>
</feature>
<dbReference type="PANTHER" id="PTHR23282:SF146">
    <property type="entry name" value="RT07201P-RELATED"/>
    <property type="match status" value="1"/>
</dbReference>
<dbReference type="Pfam" id="PF00057">
    <property type="entry name" value="Ldl_recept_a"/>
    <property type="match status" value="1"/>
</dbReference>